<reference evidence="1 2" key="1">
    <citation type="submission" date="2016-11" db="EMBL/GenBank/DDBJ databases">
        <authorList>
            <person name="Jaros S."/>
            <person name="Januszkiewicz K."/>
            <person name="Wedrychowicz H."/>
        </authorList>
    </citation>
    <scope>NUCLEOTIDE SEQUENCE [LARGE SCALE GENOMIC DNA]</scope>
    <source>
        <strain evidence="1 2">DSM 24574</strain>
    </source>
</reference>
<dbReference type="EMBL" id="FQWQ01000003">
    <property type="protein sequence ID" value="SHH65577.1"/>
    <property type="molecule type" value="Genomic_DNA"/>
</dbReference>
<accession>A0A1M5URB1</accession>
<evidence type="ECO:0000313" key="2">
    <source>
        <dbReference type="Proteomes" id="UP000184212"/>
    </source>
</evidence>
<keyword evidence="2" id="KW-1185">Reference proteome</keyword>
<protein>
    <submittedName>
        <fullName evidence="1">Uncharacterized protein</fullName>
    </submittedName>
</protein>
<dbReference type="AlphaFoldDB" id="A0A1M5URB1"/>
<sequence>MATVLAYGCCMQETWIADQPTQQKAFHATSHATLTNQVPDMIEEVDFEATIKLNINISPVVIASITPYSPTYIPATIASVVPQQCPVFIIQHKLLI</sequence>
<name>A0A1M5URB1_9BACT</name>
<gene>
    <name evidence="1" type="ORF">SAMN04488109_4862</name>
</gene>
<dbReference type="STRING" id="947013.SAMN04488109_4862"/>
<dbReference type="Proteomes" id="UP000184212">
    <property type="component" value="Unassembled WGS sequence"/>
</dbReference>
<organism evidence="1 2">
    <name type="scientific">Chryseolinea serpens</name>
    <dbReference type="NCBI Taxonomy" id="947013"/>
    <lineage>
        <taxon>Bacteria</taxon>
        <taxon>Pseudomonadati</taxon>
        <taxon>Bacteroidota</taxon>
        <taxon>Cytophagia</taxon>
        <taxon>Cytophagales</taxon>
        <taxon>Fulvivirgaceae</taxon>
        <taxon>Chryseolinea</taxon>
    </lineage>
</organism>
<proteinExistence type="predicted"/>
<evidence type="ECO:0000313" key="1">
    <source>
        <dbReference type="EMBL" id="SHH65577.1"/>
    </source>
</evidence>